<dbReference type="HOGENOM" id="CLU_2590765_0_0_1"/>
<keyword evidence="3" id="KW-1185">Reference proteome</keyword>
<evidence type="ECO:0000256" key="1">
    <source>
        <dbReference type="SAM" id="MobiDB-lite"/>
    </source>
</evidence>
<sequence length="80" mass="8826">MRRLHLTACRRQIASNLTPKSNLGDLRSSGVCSTKYCTMAFCDSHEGHFDSSASQLDQAHEKFGAEQGGAPDRNNKTARR</sequence>
<dbReference type="EMBL" id="KB446557">
    <property type="protein sequence ID" value="EME85042.1"/>
    <property type="molecule type" value="Genomic_DNA"/>
</dbReference>
<name>M3B6R9_PSEFD</name>
<dbReference type="VEuPathDB" id="FungiDB:MYCFIDRAFT_211031"/>
<accession>M3B6R9</accession>
<proteinExistence type="predicted"/>
<gene>
    <name evidence="2" type="ORF">MYCFIDRAFT_211031</name>
</gene>
<reference evidence="2 3" key="1">
    <citation type="journal article" date="2012" name="PLoS Pathog.">
        <title>Diverse lifestyles and strategies of plant pathogenesis encoded in the genomes of eighteen Dothideomycetes fungi.</title>
        <authorList>
            <person name="Ohm R.A."/>
            <person name="Feau N."/>
            <person name="Henrissat B."/>
            <person name="Schoch C.L."/>
            <person name="Horwitz B.A."/>
            <person name="Barry K.W."/>
            <person name="Condon B.J."/>
            <person name="Copeland A.C."/>
            <person name="Dhillon B."/>
            <person name="Glaser F."/>
            <person name="Hesse C.N."/>
            <person name="Kosti I."/>
            <person name="LaButti K."/>
            <person name="Lindquist E.A."/>
            <person name="Lucas S."/>
            <person name="Salamov A.A."/>
            <person name="Bradshaw R.E."/>
            <person name="Ciuffetti L."/>
            <person name="Hamelin R.C."/>
            <person name="Kema G.H.J."/>
            <person name="Lawrence C."/>
            <person name="Scott J.A."/>
            <person name="Spatafora J.W."/>
            <person name="Turgeon B.G."/>
            <person name="de Wit P.J.G.M."/>
            <person name="Zhong S."/>
            <person name="Goodwin S.B."/>
            <person name="Grigoriev I.V."/>
        </authorList>
    </citation>
    <scope>NUCLEOTIDE SEQUENCE [LARGE SCALE GENOMIC DNA]</scope>
    <source>
        <strain evidence="2 3">CIRAD86</strain>
    </source>
</reference>
<dbReference type="RefSeq" id="XP_007925536.1">
    <property type="nucleotide sequence ID" value="XM_007927345.1"/>
</dbReference>
<organism evidence="2 3">
    <name type="scientific">Pseudocercospora fijiensis (strain CIRAD86)</name>
    <name type="common">Black leaf streak disease fungus</name>
    <name type="synonym">Mycosphaerella fijiensis</name>
    <dbReference type="NCBI Taxonomy" id="383855"/>
    <lineage>
        <taxon>Eukaryota</taxon>
        <taxon>Fungi</taxon>
        <taxon>Dikarya</taxon>
        <taxon>Ascomycota</taxon>
        <taxon>Pezizomycotina</taxon>
        <taxon>Dothideomycetes</taxon>
        <taxon>Dothideomycetidae</taxon>
        <taxon>Mycosphaerellales</taxon>
        <taxon>Mycosphaerellaceae</taxon>
        <taxon>Pseudocercospora</taxon>
    </lineage>
</organism>
<protein>
    <submittedName>
        <fullName evidence="2">Uncharacterized protein</fullName>
    </submittedName>
</protein>
<evidence type="ECO:0000313" key="3">
    <source>
        <dbReference type="Proteomes" id="UP000016932"/>
    </source>
</evidence>
<dbReference type="Proteomes" id="UP000016932">
    <property type="component" value="Unassembled WGS sequence"/>
</dbReference>
<evidence type="ECO:0000313" key="2">
    <source>
        <dbReference type="EMBL" id="EME85042.1"/>
    </source>
</evidence>
<dbReference type="KEGG" id="pfj:MYCFIDRAFT_211031"/>
<dbReference type="GeneID" id="19337282"/>
<dbReference type="AlphaFoldDB" id="M3B6R9"/>
<feature type="region of interest" description="Disordered" evidence="1">
    <location>
        <begin position="48"/>
        <end position="80"/>
    </location>
</feature>